<gene>
    <name evidence="1" type="ORF">PXEA_LOCUS20719</name>
</gene>
<dbReference type="Proteomes" id="UP000784294">
    <property type="component" value="Unassembled WGS sequence"/>
</dbReference>
<comment type="caution">
    <text evidence="1">The sequence shown here is derived from an EMBL/GenBank/DDBJ whole genome shotgun (WGS) entry which is preliminary data.</text>
</comment>
<dbReference type="Gene3D" id="3.90.1300.10">
    <property type="entry name" value="Amidase signature (AS) domain"/>
    <property type="match status" value="1"/>
</dbReference>
<dbReference type="InterPro" id="IPR036928">
    <property type="entry name" value="AS_sf"/>
</dbReference>
<reference evidence="1" key="1">
    <citation type="submission" date="2018-11" db="EMBL/GenBank/DDBJ databases">
        <authorList>
            <consortium name="Pathogen Informatics"/>
        </authorList>
    </citation>
    <scope>NUCLEOTIDE SEQUENCE</scope>
</reference>
<dbReference type="EMBL" id="CAAALY010086088">
    <property type="protein sequence ID" value="VEL27279.1"/>
    <property type="molecule type" value="Genomic_DNA"/>
</dbReference>
<dbReference type="OrthoDB" id="6428749at2759"/>
<keyword evidence="2" id="KW-1185">Reference proteome</keyword>
<name>A0A3S5A4A5_9PLAT</name>
<protein>
    <recommendedName>
        <fullName evidence="3">Amidase domain-containing protein</fullName>
    </recommendedName>
</protein>
<evidence type="ECO:0000313" key="1">
    <source>
        <dbReference type="EMBL" id="VEL27279.1"/>
    </source>
</evidence>
<sequence length="77" mass="8923">MSPYDALRSQLFTKTSRLRIGFFVFDGSFVPVPAAQRAVLHAKSLLEAKGHEVSRNRDDNRIFFNLFISIRKFTSFR</sequence>
<proteinExistence type="predicted"/>
<accession>A0A3S5A4A5</accession>
<dbReference type="SUPFAM" id="SSF75304">
    <property type="entry name" value="Amidase signature (AS) enzymes"/>
    <property type="match status" value="1"/>
</dbReference>
<evidence type="ECO:0008006" key="3">
    <source>
        <dbReference type="Google" id="ProtNLM"/>
    </source>
</evidence>
<organism evidence="1 2">
    <name type="scientific">Protopolystoma xenopodis</name>
    <dbReference type="NCBI Taxonomy" id="117903"/>
    <lineage>
        <taxon>Eukaryota</taxon>
        <taxon>Metazoa</taxon>
        <taxon>Spiralia</taxon>
        <taxon>Lophotrochozoa</taxon>
        <taxon>Platyhelminthes</taxon>
        <taxon>Monogenea</taxon>
        <taxon>Polyopisthocotylea</taxon>
        <taxon>Polystomatidea</taxon>
        <taxon>Polystomatidae</taxon>
        <taxon>Protopolystoma</taxon>
    </lineage>
</organism>
<dbReference type="AlphaFoldDB" id="A0A3S5A4A5"/>
<evidence type="ECO:0000313" key="2">
    <source>
        <dbReference type="Proteomes" id="UP000784294"/>
    </source>
</evidence>